<evidence type="ECO:0000259" key="7">
    <source>
        <dbReference type="Pfam" id="PF02837"/>
    </source>
</evidence>
<dbReference type="InterPro" id="IPR048229">
    <property type="entry name" value="GalB-like"/>
</dbReference>
<keyword evidence="11" id="KW-1185">Reference proteome</keyword>
<reference evidence="10 11" key="1">
    <citation type="journal article" date="2013" name="PLoS ONE">
        <title>Genomic analysis of Melioribacter roseus, facultatively anaerobic organotrophic bacterium representing a novel deep lineage within Bacteriodetes/Chlorobi group.</title>
        <authorList>
            <person name="Kadnikov V.V."/>
            <person name="Mardanov A.V."/>
            <person name="Podosokorskaya O.A."/>
            <person name="Gavrilov S.N."/>
            <person name="Kublanov I.V."/>
            <person name="Beletsky A.V."/>
            <person name="Bonch-Osmolovskaya E.A."/>
            <person name="Ravin N.V."/>
        </authorList>
    </citation>
    <scope>NUCLEOTIDE SEQUENCE [LARGE SCALE GENOMIC DNA]</scope>
    <source>
        <strain evidence="11">JCM 17771 / P3M-2</strain>
    </source>
</reference>
<dbReference type="Gene3D" id="3.20.20.80">
    <property type="entry name" value="Glycosidases"/>
    <property type="match status" value="1"/>
</dbReference>
<feature type="domain" description="DUF4982" evidence="8">
    <location>
        <begin position="630"/>
        <end position="686"/>
    </location>
</feature>
<dbReference type="Proteomes" id="UP000009011">
    <property type="component" value="Chromosome"/>
</dbReference>
<dbReference type="Pfam" id="PF18565">
    <property type="entry name" value="Glyco_hydro2_C5"/>
    <property type="match status" value="1"/>
</dbReference>
<dbReference type="PANTHER" id="PTHR42732">
    <property type="entry name" value="BETA-GALACTOSIDASE"/>
    <property type="match status" value="1"/>
</dbReference>
<dbReference type="InterPro" id="IPR017853">
    <property type="entry name" value="GH"/>
</dbReference>
<name>I6ZS47_MELRP</name>
<dbReference type="SUPFAM" id="SSF51445">
    <property type="entry name" value="(Trans)glycosidases"/>
    <property type="match status" value="1"/>
</dbReference>
<gene>
    <name evidence="10" type="ordered locus">MROS_1645</name>
</gene>
<dbReference type="GO" id="GO:0005975">
    <property type="term" value="P:carbohydrate metabolic process"/>
    <property type="evidence" value="ECO:0007669"/>
    <property type="project" value="InterPro"/>
</dbReference>
<dbReference type="Gene3D" id="2.60.40.10">
    <property type="entry name" value="Immunoglobulins"/>
    <property type="match status" value="3"/>
</dbReference>
<dbReference type="Pfam" id="PF00703">
    <property type="entry name" value="Glyco_hydro_2"/>
    <property type="match status" value="1"/>
</dbReference>
<dbReference type="InterPro" id="IPR032311">
    <property type="entry name" value="DUF4982"/>
</dbReference>
<dbReference type="InterPro" id="IPR051913">
    <property type="entry name" value="GH2_Domain-Containing"/>
</dbReference>
<dbReference type="InterPro" id="IPR006102">
    <property type="entry name" value="Ig-like_GH2"/>
</dbReference>
<evidence type="ECO:0000259" key="6">
    <source>
        <dbReference type="Pfam" id="PF02836"/>
    </source>
</evidence>
<proteinExistence type="inferred from homology"/>
<dbReference type="InterPro" id="IPR006101">
    <property type="entry name" value="Glyco_hydro_2"/>
</dbReference>
<evidence type="ECO:0000256" key="4">
    <source>
        <dbReference type="SAM" id="SignalP"/>
    </source>
</evidence>
<dbReference type="RefSeq" id="WP_014856313.1">
    <property type="nucleotide sequence ID" value="NC_018178.1"/>
</dbReference>
<feature type="signal peptide" evidence="4">
    <location>
        <begin position="1"/>
        <end position="18"/>
    </location>
</feature>
<dbReference type="STRING" id="1191523.MROS_1645"/>
<dbReference type="AlphaFoldDB" id="I6ZS47"/>
<dbReference type="HOGENOM" id="CLU_006501_3_0_10"/>
<comment type="similarity">
    <text evidence="1">Belongs to the glycosyl hydrolase 2 family.</text>
</comment>
<dbReference type="EMBL" id="CP003557">
    <property type="protein sequence ID" value="AFN74879.1"/>
    <property type="molecule type" value="Genomic_DNA"/>
</dbReference>
<dbReference type="KEGG" id="mro:MROS_1645"/>
<dbReference type="InterPro" id="IPR040605">
    <property type="entry name" value="Glyco_hydro2_dom5"/>
</dbReference>
<dbReference type="InterPro" id="IPR008979">
    <property type="entry name" value="Galactose-bd-like_sf"/>
</dbReference>
<dbReference type="InterPro" id="IPR023232">
    <property type="entry name" value="Glyco_hydro_2_AS"/>
</dbReference>
<keyword evidence="2 10" id="KW-0378">Hydrolase</keyword>
<dbReference type="SUPFAM" id="SSF49303">
    <property type="entry name" value="beta-Galactosidase/glucuronidase domain"/>
    <property type="match status" value="1"/>
</dbReference>
<keyword evidence="3" id="KW-0326">Glycosidase</keyword>
<evidence type="ECO:0000259" key="9">
    <source>
        <dbReference type="Pfam" id="PF18565"/>
    </source>
</evidence>
<dbReference type="eggNOG" id="COG3250">
    <property type="taxonomic scope" value="Bacteria"/>
</dbReference>
<dbReference type="PANTHER" id="PTHR42732:SF1">
    <property type="entry name" value="BETA-MANNOSIDASE"/>
    <property type="match status" value="1"/>
</dbReference>
<dbReference type="InterPro" id="IPR036156">
    <property type="entry name" value="Beta-gal/glucu_dom_sf"/>
</dbReference>
<evidence type="ECO:0000259" key="5">
    <source>
        <dbReference type="Pfam" id="PF00703"/>
    </source>
</evidence>
<feature type="domain" description="Glycoside hydrolase family 2 catalytic" evidence="6">
    <location>
        <begin position="303"/>
        <end position="482"/>
    </location>
</feature>
<feature type="domain" description="Glycoside hydrolase family 2" evidence="9">
    <location>
        <begin position="700"/>
        <end position="800"/>
    </location>
</feature>
<evidence type="ECO:0000313" key="10">
    <source>
        <dbReference type="EMBL" id="AFN74879.1"/>
    </source>
</evidence>
<dbReference type="Pfam" id="PF16355">
    <property type="entry name" value="DUF4982"/>
    <property type="match status" value="1"/>
</dbReference>
<dbReference type="PRINTS" id="PR00132">
    <property type="entry name" value="GLHYDRLASE2"/>
</dbReference>
<feature type="domain" description="Glycoside hydrolase family 2 immunoglobulin-like beta-sandwich" evidence="5">
    <location>
        <begin position="191"/>
        <end position="295"/>
    </location>
</feature>
<dbReference type="GO" id="GO:0004553">
    <property type="term" value="F:hydrolase activity, hydrolyzing O-glycosyl compounds"/>
    <property type="evidence" value="ECO:0007669"/>
    <property type="project" value="InterPro"/>
</dbReference>
<feature type="domain" description="Glycosyl hydrolases family 2 sugar binding" evidence="7">
    <location>
        <begin position="86"/>
        <end position="179"/>
    </location>
</feature>
<evidence type="ECO:0000256" key="2">
    <source>
        <dbReference type="ARBA" id="ARBA00022801"/>
    </source>
</evidence>
<dbReference type="InterPro" id="IPR013783">
    <property type="entry name" value="Ig-like_fold"/>
</dbReference>
<keyword evidence="4" id="KW-0732">Signal</keyword>
<dbReference type="InterPro" id="IPR006104">
    <property type="entry name" value="Glyco_hydro_2_N"/>
</dbReference>
<dbReference type="Pfam" id="PF02837">
    <property type="entry name" value="Glyco_hydro_2_N"/>
    <property type="match status" value="1"/>
</dbReference>
<evidence type="ECO:0000313" key="11">
    <source>
        <dbReference type="Proteomes" id="UP000009011"/>
    </source>
</evidence>
<dbReference type="InterPro" id="IPR008964">
    <property type="entry name" value="Invasin/intimin_cell_adhesion"/>
</dbReference>
<protein>
    <submittedName>
        <fullName evidence="10">Glycoside hydrolase family 2 sugar binding protein</fullName>
    </submittedName>
</protein>
<accession>I6ZS47</accession>
<evidence type="ECO:0000256" key="1">
    <source>
        <dbReference type="ARBA" id="ARBA00007401"/>
    </source>
</evidence>
<dbReference type="Pfam" id="PF02836">
    <property type="entry name" value="Glyco_hydro_2_C"/>
    <property type="match status" value="1"/>
</dbReference>
<evidence type="ECO:0000259" key="8">
    <source>
        <dbReference type="Pfam" id="PF16355"/>
    </source>
</evidence>
<dbReference type="Gene3D" id="2.60.120.260">
    <property type="entry name" value="Galactose-binding domain-like"/>
    <property type="match status" value="1"/>
</dbReference>
<dbReference type="SUPFAM" id="SSF49373">
    <property type="entry name" value="Invasin/intimin cell-adhesion fragments"/>
    <property type="match status" value="1"/>
</dbReference>
<dbReference type="NCBIfam" id="NF041463">
    <property type="entry name" value="GalB"/>
    <property type="match status" value="1"/>
</dbReference>
<organism evidence="10 11">
    <name type="scientific">Melioribacter roseus (strain DSM 23840 / JCM 17771 / VKM B-2668 / P3M-2)</name>
    <dbReference type="NCBI Taxonomy" id="1191523"/>
    <lineage>
        <taxon>Bacteria</taxon>
        <taxon>Pseudomonadati</taxon>
        <taxon>Ignavibacteriota</taxon>
        <taxon>Ignavibacteria</taxon>
        <taxon>Ignavibacteriales</taxon>
        <taxon>Melioribacteraceae</taxon>
        <taxon>Melioribacter</taxon>
    </lineage>
</organism>
<dbReference type="SUPFAM" id="SSF49785">
    <property type="entry name" value="Galactose-binding domain-like"/>
    <property type="match status" value="1"/>
</dbReference>
<sequence length="806" mass="91583">MKLGIVKFFIVLSFMAGAISAQSLEIRQVENFCEDWKFHLGDITNGNDPALNDSEWRALNLPHDWSIEGKFDENNPATVGGGALPGGVGWYRKKFSVPSSYSGKRVFVEFDGIYMNSQVWINGVYLGNRPNGYISFRYELTGYLKYGEKNLLAVKVDNSKQPNSRWYSGSGIYRNARLIVTNPVYVDQWGTYITTPLVSDSVSEINLEISLRNSNEKDALVNVKTVIYDPDMKQIAALESKTEILAGGNKKVVQKLKVEKPMLWSIDNPYLYKAYTAIYENGTALDDYITPFGIRTINFDAEKGFFLNGEYIKIKGVCNHHDLGALGAAVNKRAIERQLEILKRMGVNAIRTSHNPPAPELLDLCDKMGFLVMDEAFDIWKKKKSEYDYALYWDAWHKKDLEDMILRDRNHPSIILWSIGNEVLEQWDQEDSLGIKITQELASIVKKLDTTRPITAACNGTSPDNPLFRSGALDIIGFNYHHDEYPDFPKKFPGQKFIATETNSALATRGHYDMPSDSVRIWPERWDKPFRDGNPDNTCSAYDNCRTPWGSTHLDTWKIVKKYDFVSGMFIWTGFDYLGEPTPYGWPSRSSYFGVIDLAGFPKDAYYFYQSEWTDDKMLHLFPHWNWNEGKPVDVWSFTNLSEVELFLNGKSMGKKIKSDDGMRLIWPLKFEKGALKAIGMSPGAALVKKNYTAGEPYKLRLEADRNVIRADGNDLSFVTVKVLDKKGNLIPDADYTVKFEIEGPGKIVGVDNGLQTSHEPFKANYRKTFNGMCLVIVQSDKNYGKIELKAVAENLIPSEMIIYTK</sequence>
<dbReference type="PATRIC" id="fig|1191523.3.peg.1743"/>
<evidence type="ECO:0000256" key="3">
    <source>
        <dbReference type="ARBA" id="ARBA00023295"/>
    </source>
</evidence>
<dbReference type="PROSITE" id="PS00608">
    <property type="entry name" value="GLYCOSYL_HYDROL_F2_2"/>
    <property type="match status" value="1"/>
</dbReference>
<dbReference type="InterPro" id="IPR006103">
    <property type="entry name" value="Glyco_hydro_2_cat"/>
</dbReference>
<feature type="chain" id="PRO_5003707108" evidence="4">
    <location>
        <begin position="19"/>
        <end position="806"/>
    </location>
</feature>